<accession>A0A371K4L3</accession>
<evidence type="ECO:0000313" key="2">
    <source>
        <dbReference type="EMBL" id="RDZ28873.1"/>
    </source>
</evidence>
<comment type="caution">
    <text evidence="2">The sequence shown here is derived from an EMBL/GenBank/DDBJ whole genome shotgun (WGS) entry which is preliminary data.</text>
</comment>
<keyword evidence="1" id="KW-0732">Signal</keyword>
<evidence type="ECO:0000256" key="1">
    <source>
        <dbReference type="SAM" id="SignalP"/>
    </source>
</evidence>
<keyword evidence="3" id="KW-1185">Reference proteome</keyword>
<name>A0A371K4L3_9GAMM</name>
<feature type="chain" id="PRO_5016968699" evidence="1">
    <location>
        <begin position="21"/>
        <end position="343"/>
    </location>
</feature>
<dbReference type="OrthoDB" id="6057456at2"/>
<evidence type="ECO:0000313" key="3">
    <source>
        <dbReference type="Proteomes" id="UP000264492"/>
    </source>
</evidence>
<gene>
    <name evidence="2" type="ORF">DX914_07130</name>
</gene>
<dbReference type="AlphaFoldDB" id="A0A371K4L3"/>
<dbReference type="Proteomes" id="UP000264492">
    <property type="component" value="Unassembled WGS sequence"/>
</dbReference>
<dbReference type="RefSeq" id="WP_115858309.1">
    <property type="nucleotide sequence ID" value="NZ_QTSU01000001.1"/>
</dbReference>
<feature type="signal peptide" evidence="1">
    <location>
        <begin position="1"/>
        <end position="20"/>
    </location>
</feature>
<organism evidence="2 3">
    <name type="scientific">Lysobacter silvisoli</name>
    <dbReference type="NCBI Taxonomy" id="2293254"/>
    <lineage>
        <taxon>Bacteria</taxon>
        <taxon>Pseudomonadati</taxon>
        <taxon>Pseudomonadota</taxon>
        <taxon>Gammaproteobacteria</taxon>
        <taxon>Lysobacterales</taxon>
        <taxon>Lysobacteraceae</taxon>
        <taxon>Lysobacter</taxon>
    </lineage>
</organism>
<reference evidence="2 3" key="1">
    <citation type="submission" date="2018-08" db="EMBL/GenBank/DDBJ databases">
        <title>Lysobacter sp. zong2l5, whole genome shotgun sequence.</title>
        <authorList>
            <person name="Zhang X."/>
            <person name="Feng G."/>
            <person name="Zhu H."/>
        </authorList>
    </citation>
    <scope>NUCLEOTIDE SEQUENCE [LARGE SCALE GENOMIC DNA]</scope>
    <source>
        <strain evidence="3">zong2l5</strain>
    </source>
</reference>
<protein>
    <submittedName>
        <fullName evidence="2">Uncharacterized protein</fullName>
    </submittedName>
</protein>
<proteinExistence type="predicted"/>
<dbReference type="EMBL" id="QTSU01000001">
    <property type="protein sequence ID" value="RDZ28873.1"/>
    <property type="molecule type" value="Genomic_DNA"/>
</dbReference>
<sequence length="343" mass="35694">MRRKSKILIALLAVALPAAAVGVGFFGSNTTGLAPESMRGEMAQDIVERWSPYVQRQYGAAAAGWGDRMEATMQSTDIANLEAAASAPSFEQMNAALLGAGMGVANSQPSVQPMSLGAPGEDLVYTPLNPCRIVDTRVVGGPIAANGTRSFRAFTATDFTAQGGDASNCNLPQNVSALTVKITSVFPTGNGYFTAYPFDEAKPLASSLNYTTGMILSDESHIRLCRPACPSEFNVYSFAQSEVVIDVTGYFIEPEATAIDCTIAQESGSLALLSGLQTKDVQCPTGYTATGGGCGGVLGIGISNSQPMVVSGQPVGWQCDLVGSLLSVLGYQVNATCCRVPGR</sequence>